<feature type="region of interest" description="Disordered" evidence="1">
    <location>
        <begin position="101"/>
        <end position="120"/>
    </location>
</feature>
<comment type="caution">
    <text evidence="2">The sequence shown here is derived from an EMBL/GenBank/DDBJ whole genome shotgun (WGS) entry which is preliminary data.</text>
</comment>
<evidence type="ECO:0000256" key="1">
    <source>
        <dbReference type="SAM" id="MobiDB-lite"/>
    </source>
</evidence>
<evidence type="ECO:0000313" key="3">
    <source>
        <dbReference type="Proteomes" id="UP001472677"/>
    </source>
</evidence>
<feature type="region of interest" description="Disordered" evidence="1">
    <location>
        <begin position="136"/>
        <end position="155"/>
    </location>
</feature>
<sequence length="155" mass="16340">MEWRAKSSKSTGQDGIDILSLPLGCLNEKDESSTLVAGDVHLGRDGTAGSDTINMLAASDAIEAEFVHAPTDGIIDGVDVPAHVFNTVDPMIVESNLQEFPPASTSGFYSGKKSRGRKPKVASLGVANLLQEIKSKKNDQLERGKAQGGEVFGQA</sequence>
<feature type="compositionally biased region" description="Basic and acidic residues" evidence="1">
    <location>
        <begin position="136"/>
        <end position="145"/>
    </location>
</feature>
<reference evidence="2 3" key="1">
    <citation type="journal article" date="2024" name="G3 (Bethesda)">
        <title>Genome assembly of Hibiscus sabdariffa L. provides insights into metabolisms of medicinal natural products.</title>
        <authorList>
            <person name="Kim T."/>
        </authorList>
    </citation>
    <scope>NUCLEOTIDE SEQUENCE [LARGE SCALE GENOMIC DNA]</scope>
    <source>
        <strain evidence="2">TK-2024</strain>
        <tissue evidence="2">Old leaves</tissue>
    </source>
</reference>
<name>A0ABR2BKY4_9ROSI</name>
<protein>
    <submittedName>
        <fullName evidence="2">Uncharacterized protein</fullName>
    </submittedName>
</protein>
<accession>A0ABR2BKY4</accession>
<proteinExistence type="predicted"/>
<dbReference type="EMBL" id="JBBPBM010000105">
    <property type="protein sequence ID" value="KAK8507799.1"/>
    <property type="molecule type" value="Genomic_DNA"/>
</dbReference>
<feature type="compositionally biased region" description="Gly residues" evidence="1">
    <location>
        <begin position="146"/>
        <end position="155"/>
    </location>
</feature>
<organism evidence="2 3">
    <name type="scientific">Hibiscus sabdariffa</name>
    <name type="common">roselle</name>
    <dbReference type="NCBI Taxonomy" id="183260"/>
    <lineage>
        <taxon>Eukaryota</taxon>
        <taxon>Viridiplantae</taxon>
        <taxon>Streptophyta</taxon>
        <taxon>Embryophyta</taxon>
        <taxon>Tracheophyta</taxon>
        <taxon>Spermatophyta</taxon>
        <taxon>Magnoliopsida</taxon>
        <taxon>eudicotyledons</taxon>
        <taxon>Gunneridae</taxon>
        <taxon>Pentapetalae</taxon>
        <taxon>rosids</taxon>
        <taxon>malvids</taxon>
        <taxon>Malvales</taxon>
        <taxon>Malvaceae</taxon>
        <taxon>Malvoideae</taxon>
        <taxon>Hibiscus</taxon>
    </lineage>
</organism>
<gene>
    <name evidence="2" type="ORF">V6N12_074364</name>
</gene>
<evidence type="ECO:0000313" key="2">
    <source>
        <dbReference type="EMBL" id="KAK8507799.1"/>
    </source>
</evidence>
<keyword evidence="3" id="KW-1185">Reference proteome</keyword>
<dbReference type="Proteomes" id="UP001472677">
    <property type="component" value="Unassembled WGS sequence"/>
</dbReference>